<comment type="caution">
    <text evidence="5">The sequence shown here is derived from an EMBL/GenBank/DDBJ whole genome shotgun (WGS) entry which is preliminary data.</text>
</comment>
<evidence type="ECO:0000256" key="2">
    <source>
        <dbReference type="SAM" id="SignalP"/>
    </source>
</evidence>
<dbReference type="Pfam" id="PF23865">
    <property type="entry name" value="DUF7223"/>
    <property type="match status" value="1"/>
</dbReference>
<accession>A0ABR0F347</accession>
<feature type="compositionally biased region" description="Basic and acidic residues" evidence="1">
    <location>
        <begin position="477"/>
        <end position="491"/>
    </location>
</feature>
<evidence type="ECO:0000259" key="4">
    <source>
        <dbReference type="Pfam" id="PF23865"/>
    </source>
</evidence>
<proteinExistence type="predicted"/>
<dbReference type="Proteomes" id="UP001305779">
    <property type="component" value="Unassembled WGS sequence"/>
</dbReference>
<evidence type="ECO:0000256" key="1">
    <source>
        <dbReference type="SAM" id="MobiDB-lite"/>
    </source>
</evidence>
<dbReference type="Pfam" id="PF22974">
    <property type="entry name" value="DUF7029"/>
    <property type="match status" value="1"/>
</dbReference>
<feature type="domain" description="DUF7029" evidence="3">
    <location>
        <begin position="100"/>
        <end position="197"/>
    </location>
</feature>
<feature type="signal peptide" evidence="2">
    <location>
        <begin position="1"/>
        <end position="24"/>
    </location>
</feature>
<organism evidence="5 6">
    <name type="scientific">Zasmidium cellare</name>
    <name type="common">Wine cellar mold</name>
    <name type="synonym">Racodium cellare</name>
    <dbReference type="NCBI Taxonomy" id="395010"/>
    <lineage>
        <taxon>Eukaryota</taxon>
        <taxon>Fungi</taxon>
        <taxon>Dikarya</taxon>
        <taxon>Ascomycota</taxon>
        <taxon>Pezizomycotina</taxon>
        <taxon>Dothideomycetes</taxon>
        <taxon>Dothideomycetidae</taxon>
        <taxon>Mycosphaerellales</taxon>
        <taxon>Mycosphaerellaceae</taxon>
        <taxon>Zasmidium</taxon>
    </lineage>
</organism>
<protein>
    <submittedName>
        <fullName evidence="5">Uncharacterized protein</fullName>
    </submittedName>
</protein>
<evidence type="ECO:0000313" key="6">
    <source>
        <dbReference type="Proteomes" id="UP001305779"/>
    </source>
</evidence>
<feature type="domain" description="DUF7223" evidence="4">
    <location>
        <begin position="261"/>
        <end position="461"/>
    </location>
</feature>
<gene>
    <name evidence="5" type="ORF">PRZ48_001868</name>
</gene>
<feature type="region of interest" description="Disordered" evidence="1">
    <location>
        <begin position="459"/>
        <end position="491"/>
    </location>
</feature>
<sequence>MKITKSNTALSVLLLSAAVPRSIADSIRAQRNPPASPAEGHHANARPTYTHIPASIISQMSEGDVRMGPTLNSRQQSIGFGNNERLHGRLTYTDNHGEAVKFLAMDEFEDELEHAHCTDQSVEITFNEEADFQEVVKDWGFINEHEDNHVLLITTNQQCDKGVDVTNNLQPWIVRKAEFDDKANNVRLSGDPVEFSELPYHAQIEASSQGTLIPAKFRRDEPTESEEYKKPGDINFNIEVPEVGLALGSAGDVLKSLQGKPPDVTIACMNCSIHGGLDFDVSIHADLNSKTKLSGGISLKAKDVGATIRVLLSVNTVLKNVISTEQPVFGYVPTGLGFYFGKIIDIGPTMMLYFRVNVGGNEVPVAVETGFDFSIDPDAEFKLDFGDPTKSDANGWQPKFEALDPRVSEGNYSLEAKMGPVLQFVIAGKVLGMGAEAGFDMGGGNIEFDVEQGANSDMCDVKRSTSRPDHAQSASRQHLESDESRDNETHEEKTYLKYNMGLSNEIKAFADANFFGAKASAGHVLKSQSIELSKTCGELPQTTEFLQTNAALVLPSVATFEPTEIIGSVISEVSSVVHVATSKVEEVATATIASVATAKVAPAITNAAKDAFDGLKDVGDTISDGFCGFFGC</sequence>
<evidence type="ECO:0000259" key="3">
    <source>
        <dbReference type="Pfam" id="PF22974"/>
    </source>
</evidence>
<keyword evidence="6" id="KW-1185">Reference proteome</keyword>
<feature type="chain" id="PRO_5046340902" evidence="2">
    <location>
        <begin position="25"/>
        <end position="632"/>
    </location>
</feature>
<dbReference type="EMBL" id="JAXOVC010000001">
    <property type="protein sequence ID" value="KAK4508130.1"/>
    <property type="molecule type" value="Genomic_DNA"/>
</dbReference>
<feature type="compositionally biased region" description="Basic and acidic residues" evidence="1">
    <location>
        <begin position="459"/>
        <end position="470"/>
    </location>
</feature>
<dbReference type="InterPro" id="IPR055647">
    <property type="entry name" value="DUF7223"/>
</dbReference>
<dbReference type="InterPro" id="IPR054293">
    <property type="entry name" value="DUF7029"/>
</dbReference>
<keyword evidence="2" id="KW-0732">Signal</keyword>
<evidence type="ECO:0000313" key="5">
    <source>
        <dbReference type="EMBL" id="KAK4508130.1"/>
    </source>
</evidence>
<name>A0ABR0F347_ZASCE</name>
<reference evidence="5 6" key="1">
    <citation type="journal article" date="2023" name="G3 (Bethesda)">
        <title>A chromosome-level genome assembly of Zasmidium syzygii isolated from banana leaves.</title>
        <authorList>
            <person name="van Westerhoven A.C."/>
            <person name="Mehrabi R."/>
            <person name="Talebi R."/>
            <person name="Steentjes M.B.F."/>
            <person name="Corcolon B."/>
            <person name="Chong P.A."/>
            <person name="Kema G.H.J."/>
            <person name="Seidl M.F."/>
        </authorList>
    </citation>
    <scope>NUCLEOTIDE SEQUENCE [LARGE SCALE GENOMIC DNA]</scope>
    <source>
        <strain evidence="5 6">P124</strain>
    </source>
</reference>